<dbReference type="GO" id="GO:0008795">
    <property type="term" value="F:NAD+ synthase activity"/>
    <property type="evidence" value="ECO:0007669"/>
    <property type="project" value="UniProtKB-UniRule"/>
</dbReference>
<evidence type="ECO:0000256" key="5">
    <source>
        <dbReference type="ARBA" id="ARBA00022840"/>
    </source>
</evidence>
<dbReference type="InterPro" id="IPR014729">
    <property type="entry name" value="Rossmann-like_a/b/a_fold"/>
</dbReference>
<dbReference type="PIRSF" id="PIRSF006630">
    <property type="entry name" value="NADS_GAT"/>
    <property type="match status" value="1"/>
</dbReference>
<keyword evidence="4 7" id="KW-0547">Nucleotide-binding</keyword>
<feature type="binding site" evidence="7">
    <location>
        <position position="191"/>
    </location>
    <ligand>
        <name>L-glutamine</name>
        <dbReference type="ChEBI" id="CHEBI:58359"/>
    </ligand>
</feature>
<dbReference type="InterPro" id="IPR014445">
    <property type="entry name" value="Gln-dep_NAD_synthase"/>
</dbReference>
<dbReference type="Proteomes" id="UP000298616">
    <property type="component" value="Chromosome"/>
</dbReference>
<dbReference type="GO" id="GO:0003952">
    <property type="term" value="F:NAD+ synthase (glutamine-hydrolyzing) activity"/>
    <property type="evidence" value="ECO:0007669"/>
    <property type="project" value="UniProtKB-UniRule"/>
</dbReference>
<evidence type="ECO:0000313" key="12">
    <source>
        <dbReference type="Proteomes" id="UP000298616"/>
    </source>
</evidence>
<keyword evidence="12" id="KW-1185">Reference proteome</keyword>
<dbReference type="GO" id="GO:0004359">
    <property type="term" value="F:glutaminase activity"/>
    <property type="evidence" value="ECO:0007669"/>
    <property type="project" value="InterPro"/>
</dbReference>
<keyword evidence="3 7" id="KW-0436">Ligase</keyword>
<evidence type="ECO:0000256" key="3">
    <source>
        <dbReference type="ARBA" id="ARBA00022598"/>
    </source>
</evidence>
<feature type="active site" description="Proton acceptor; for glutaminase activity" evidence="7">
    <location>
        <position position="44"/>
    </location>
</feature>
<dbReference type="PROSITE" id="PS50263">
    <property type="entry name" value="CN_HYDROLASE"/>
    <property type="match status" value="1"/>
</dbReference>
<feature type="binding site" evidence="7">
    <location>
        <position position="452"/>
    </location>
    <ligand>
        <name>deamido-NAD(+)</name>
        <dbReference type="ChEBI" id="CHEBI:58437"/>
        <note>ligand shared between two neighboring subunits</note>
    </ligand>
</feature>
<dbReference type="OrthoDB" id="9803818at2"/>
<comment type="catalytic activity">
    <reaction evidence="7 8">
        <text>deamido-NAD(+) + L-glutamine + ATP + H2O = L-glutamate + AMP + diphosphate + NAD(+) + H(+)</text>
        <dbReference type="Rhea" id="RHEA:24384"/>
        <dbReference type="ChEBI" id="CHEBI:15377"/>
        <dbReference type="ChEBI" id="CHEBI:15378"/>
        <dbReference type="ChEBI" id="CHEBI:29985"/>
        <dbReference type="ChEBI" id="CHEBI:30616"/>
        <dbReference type="ChEBI" id="CHEBI:33019"/>
        <dbReference type="ChEBI" id="CHEBI:57540"/>
        <dbReference type="ChEBI" id="CHEBI:58359"/>
        <dbReference type="ChEBI" id="CHEBI:58437"/>
        <dbReference type="ChEBI" id="CHEBI:456215"/>
        <dbReference type="EC" id="6.3.5.1"/>
    </reaction>
</comment>
<dbReference type="AlphaFoldDB" id="A0A4D7JMR7"/>
<accession>A0A4D7JMR7</accession>
<dbReference type="Pfam" id="PF00795">
    <property type="entry name" value="CN_hydrolase"/>
    <property type="match status" value="1"/>
</dbReference>
<dbReference type="CDD" id="cd00553">
    <property type="entry name" value="NAD_synthase"/>
    <property type="match status" value="1"/>
</dbReference>
<feature type="active site" description="Nucleophile; for glutaminase activity" evidence="7">
    <location>
        <position position="163"/>
    </location>
</feature>
<dbReference type="SUPFAM" id="SSF56317">
    <property type="entry name" value="Carbon-nitrogen hydrolase"/>
    <property type="match status" value="1"/>
</dbReference>
<dbReference type="PANTHER" id="PTHR23090:SF9">
    <property type="entry name" value="GLUTAMINE-DEPENDENT NAD(+) SYNTHETASE"/>
    <property type="match status" value="1"/>
</dbReference>
<dbReference type="InterPro" id="IPR003694">
    <property type="entry name" value="NAD_synthase"/>
</dbReference>
<feature type="binding site" evidence="7">
    <location>
        <position position="423"/>
    </location>
    <ligand>
        <name>deamido-NAD(+)</name>
        <dbReference type="ChEBI" id="CHEBI:58437"/>
        <note>ligand shared between two neighboring subunits</note>
    </ligand>
</feature>
<dbReference type="InterPro" id="IPR003010">
    <property type="entry name" value="C-N_Hydrolase"/>
</dbReference>
<feature type="active site" description="For glutaminase activity" evidence="7">
    <location>
        <position position="111"/>
    </location>
</feature>
<feature type="binding site" evidence="7">
    <location>
        <position position="447"/>
    </location>
    <ligand>
        <name>ATP</name>
        <dbReference type="ChEBI" id="CHEBI:30616"/>
    </ligand>
</feature>
<gene>
    <name evidence="7 11" type="primary">nadE</name>
    <name evidence="11" type="ORF">DCC35_08570</name>
</gene>
<sequence>MKKMRLAGAALNQTPLEWKSNLANIKEAILQAKNSNADILCLPELCITGYGCEDLFLSEWLPEKAFNKLEEIASWVEDCFTIVGLPVRYEGKTYNSAVAIYKGEILGFYCKQFLADEGVHYEPRWFSPWSSEYINYIEFNGKNYPIGDITLDFKGIKIGFEICEDAWRGEERPGYRLKEKGVDLILNPSASHFAFGKSRFREHLIVDSSEIFECVYLYSNLLGNETGRMIFDGEVFISQKGKLIQKNRRLSFQSVNLVTADVDFSGEEVPQELAYDDQDKYLEFDKAIALALFDYLRKSHSKSFVLSLSGGADSACCAIMVAEMVRRGVEDLGINEFIAKSGIPDHGYNTVEDLTKKMLYTAYQATKNSSEETFLAAKEIAESVGATFFSWSIDDVVDDYTKIYENTTGEKLTWEDHDIPLQNIQARSRAPMIWLLTNVKKGLLLATSNRSEGDVGYATMDGDTSGGISPIAGVDKTFIRKWLKWAENERGFYGLNRVNSLSPTAELRPSERQQTDESDLMPYHILSKIEREAIFHRRSPVEVFKTLNFENLCEKETLKNYIIKFFKLWSINQWKRERFAPSFHLDEFNVDPKTWCRFPILSGAFREEIEELENF</sequence>
<dbReference type="GO" id="GO:0009435">
    <property type="term" value="P:NAD+ biosynthetic process"/>
    <property type="evidence" value="ECO:0007669"/>
    <property type="project" value="UniProtKB-UniRule"/>
</dbReference>
<evidence type="ECO:0000256" key="4">
    <source>
        <dbReference type="ARBA" id="ARBA00022741"/>
    </source>
</evidence>
<dbReference type="CDD" id="cd07570">
    <property type="entry name" value="GAT_Gln-NAD-synth"/>
    <property type="match status" value="1"/>
</dbReference>
<reference evidence="11 12" key="1">
    <citation type="submission" date="2018-04" db="EMBL/GenBank/DDBJ databases">
        <title>Complete genome uncultured novel isolate.</title>
        <authorList>
            <person name="Merlino G."/>
        </authorList>
    </citation>
    <scope>NUCLEOTIDE SEQUENCE [LARGE SCALE GENOMIC DNA]</scope>
    <source>
        <strain evidence="12">R1DC9</strain>
    </source>
</reference>
<dbReference type="HAMAP" id="MF_02090">
    <property type="entry name" value="NadE_glutamine_dep"/>
    <property type="match status" value="1"/>
</dbReference>
<feature type="binding site" evidence="7">
    <location>
        <position position="575"/>
    </location>
    <ligand>
        <name>deamido-NAD(+)</name>
        <dbReference type="ChEBI" id="CHEBI:58437"/>
        <note>ligand shared between two neighboring subunits</note>
    </ligand>
</feature>
<dbReference type="Gene3D" id="3.40.50.620">
    <property type="entry name" value="HUPs"/>
    <property type="match status" value="1"/>
</dbReference>
<dbReference type="InterPro" id="IPR036526">
    <property type="entry name" value="C-N_Hydrolase_sf"/>
</dbReference>
<dbReference type="EC" id="6.3.5.1" evidence="7 8"/>
<dbReference type="GO" id="GO:0005737">
    <property type="term" value="C:cytoplasm"/>
    <property type="evidence" value="ECO:0007669"/>
    <property type="project" value="InterPro"/>
</dbReference>
<dbReference type="SUPFAM" id="SSF52402">
    <property type="entry name" value="Adenine nucleotide alpha hydrolases-like"/>
    <property type="match status" value="1"/>
</dbReference>
<protein>
    <recommendedName>
        <fullName evidence="7 8">Glutamine-dependent NAD(+) synthetase</fullName>
        <ecNumber evidence="7 8">6.3.5.1</ecNumber>
    </recommendedName>
    <alternativeName>
        <fullName evidence="7 8">NAD(+) synthase [glutamine-hydrolyzing]</fullName>
    </alternativeName>
</protein>
<dbReference type="EMBL" id="CP028923">
    <property type="protein sequence ID" value="QCK14790.1"/>
    <property type="molecule type" value="Genomic_DNA"/>
</dbReference>
<dbReference type="InterPro" id="IPR022310">
    <property type="entry name" value="NAD/GMP_synthase"/>
</dbReference>
<name>A0A4D7JMR7_9BACT</name>
<evidence type="ECO:0000256" key="2">
    <source>
        <dbReference type="ARBA" id="ARBA00007145"/>
    </source>
</evidence>
<evidence type="ECO:0000259" key="10">
    <source>
        <dbReference type="PROSITE" id="PS50263"/>
    </source>
</evidence>
<comment type="similarity">
    <text evidence="9">Belongs to the NAD synthetase family.</text>
</comment>
<dbReference type="NCBIfam" id="TIGR00552">
    <property type="entry name" value="nadE"/>
    <property type="match status" value="1"/>
</dbReference>
<dbReference type="KEGG" id="fpf:DCC35_08570"/>
<evidence type="ECO:0000256" key="6">
    <source>
        <dbReference type="ARBA" id="ARBA00023027"/>
    </source>
</evidence>
<dbReference type="Pfam" id="PF02540">
    <property type="entry name" value="NAD_synthase"/>
    <property type="match status" value="1"/>
</dbReference>
<comment type="similarity">
    <text evidence="2 7 8">In the C-terminal section; belongs to the NAD synthetase family.</text>
</comment>
<evidence type="ECO:0000256" key="8">
    <source>
        <dbReference type="PIRNR" id="PIRNR006630"/>
    </source>
</evidence>
<feature type="domain" description="CN hydrolase" evidence="10">
    <location>
        <begin position="4"/>
        <end position="264"/>
    </location>
</feature>
<comment type="pathway">
    <text evidence="1 7 8">Cofactor biosynthesis; NAD(+) biosynthesis; NAD(+) from deamido-NAD(+) (L-Gln route): step 1/1.</text>
</comment>
<evidence type="ECO:0000256" key="7">
    <source>
        <dbReference type="HAMAP-Rule" id="MF_02090"/>
    </source>
</evidence>
<dbReference type="PANTHER" id="PTHR23090">
    <property type="entry name" value="NH 3 /GLUTAMINE-DEPENDENT NAD + SYNTHETASE"/>
    <property type="match status" value="1"/>
</dbReference>
<keyword evidence="5 7" id="KW-0067">ATP-binding</keyword>
<evidence type="ECO:0000256" key="9">
    <source>
        <dbReference type="RuleBase" id="RU003811"/>
    </source>
</evidence>
<comment type="caution">
    <text evidence="7">Lacks conserved residue(s) required for the propagation of feature annotation.</text>
</comment>
<dbReference type="GO" id="GO:0005524">
    <property type="term" value="F:ATP binding"/>
    <property type="evidence" value="ECO:0007669"/>
    <property type="project" value="UniProtKB-UniRule"/>
</dbReference>
<evidence type="ECO:0000313" key="11">
    <source>
        <dbReference type="EMBL" id="QCK14790.1"/>
    </source>
</evidence>
<dbReference type="Gene3D" id="3.60.110.10">
    <property type="entry name" value="Carbon-nitrogen hydrolase"/>
    <property type="match status" value="1"/>
</dbReference>
<comment type="function">
    <text evidence="7">Catalyzes the ATP-dependent amidation of deamido-NAD to form NAD. Uses L-glutamine as a nitrogen source.</text>
</comment>
<feature type="binding site" evidence="7">
    <location>
        <position position="197"/>
    </location>
    <ligand>
        <name>L-glutamine</name>
        <dbReference type="ChEBI" id="CHEBI:58359"/>
    </ligand>
</feature>
<dbReference type="UniPathway" id="UPA00253">
    <property type="reaction ID" value="UER00334"/>
</dbReference>
<keyword evidence="6 7" id="KW-0520">NAD</keyword>
<organism evidence="11 12">
    <name type="scientific">Mangrovivirga cuniculi</name>
    <dbReference type="NCBI Taxonomy" id="2715131"/>
    <lineage>
        <taxon>Bacteria</taxon>
        <taxon>Pseudomonadati</taxon>
        <taxon>Bacteroidota</taxon>
        <taxon>Cytophagia</taxon>
        <taxon>Cytophagales</taxon>
        <taxon>Mangrovivirgaceae</taxon>
        <taxon>Mangrovivirga</taxon>
    </lineage>
</organism>
<evidence type="ECO:0000256" key="1">
    <source>
        <dbReference type="ARBA" id="ARBA00005188"/>
    </source>
</evidence>
<proteinExistence type="inferred from homology"/>
<dbReference type="RefSeq" id="WP_137090377.1">
    <property type="nucleotide sequence ID" value="NZ_CP028923.1"/>
</dbReference>